<dbReference type="RefSeq" id="WP_207394681.1">
    <property type="nucleotide sequence ID" value="NZ_JABRWO010000001.1"/>
</dbReference>
<evidence type="ECO:0000313" key="3">
    <source>
        <dbReference type="Proteomes" id="UP000551616"/>
    </source>
</evidence>
<gene>
    <name evidence="2" type="ORF">HOV93_03180</name>
</gene>
<keyword evidence="1" id="KW-0732">Signal</keyword>
<keyword evidence="3" id="KW-1185">Reference proteome</keyword>
<evidence type="ECO:0000256" key="1">
    <source>
        <dbReference type="SAM" id="SignalP"/>
    </source>
</evidence>
<evidence type="ECO:0000313" key="2">
    <source>
        <dbReference type="EMBL" id="MBA2113170.1"/>
    </source>
</evidence>
<evidence type="ECO:0008006" key="4">
    <source>
        <dbReference type="Google" id="ProtNLM"/>
    </source>
</evidence>
<dbReference type="Gene3D" id="2.130.10.10">
    <property type="entry name" value="YVTN repeat-like/Quinoprotein amine dehydrogenase"/>
    <property type="match status" value="1"/>
</dbReference>
<feature type="chain" id="PRO_5031564948" description="WD40 repeat domain-containing protein" evidence="1">
    <location>
        <begin position="22"/>
        <end position="494"/>
    </location>
</feature>
<dbReference type="EMBL" id="JABRWO010000001">
    <property type="protein sequence ID" value="MBA2113170.1"/>
    <property type="molecule type" value="Genomic_DNA"/>
</dbReference>
<accession>A0A7V8V1E9</accession>
<comment type="caution">
    <text evidence="2">The sequence shown here is derived from an EMBL/GenBank/DDBJ whole genome shotgun (WGS) entry which is preliminary data.</text>
</comment>
<dbReference type="AlphaFoldDB" id="A0A7V8V1E9"/>
<sequence length="494" mass="54994">MIRPLAIAVVILLLPGRMAFAQISDSPWMLSSDISIPADQKAQVTMGTAGCPVVMVNREAWHVKSKKVVQTLPDGKEIGDYRCLSANGKYFAAFEGAWHDRGANINVWDLVTGEIVATMPGKSSSYYPVMKIMHNRYLLAAPDSGQTLTIWDIEQNKKKRDVFVRTESIKEGQLTVSPDGKYLALCEGDKVSIMTLEDGRYAGNLAAPLRDPTGSATFTIGARNIKDLEFSPDGLEMAAIYTNYGKEQRLVVWDGKGQIIEDIHLNIRYDRMNAYSLSWLPDHKGWIVDGNVIDRETKKITVQFKRPRNDTDEIAVLDTYFLLGRFGEEAESITMIGLPWEEVDRSLEAMDTVENAIIGPGVKVSLLVYMRAQRGASVDKARAIVGDAIVERLKEDRMSYAPDQEVFYRFNAEPASQEHHYGQLKLELLMKGSDEPLWAYTIPSITASGFLQDLDKGDISEGSATSIAKAIKQVQIPYFMPSTADFLPLPLVVQ</sequence>
<reference evidence="2 3" key="1">
    <citation type="submission" date="2020-05" db="EMBL/GenBank/DDBJ databases">
        <title>Bremerella alba sp. nov., a novel planctomycete isolated from the surface of the macroalga Fucus spiralis.</title>
        <authorList>
            <person name="Godinho O."/>
            <person name="Botelho R."/>
            <person name="Albuquerque L."/>
            <person name="Wiegand S."/>
            <person name="Da Costa M.S."/>
            <person name="Lobo-Da-Cunha A."/>
            <person name="Jogler C."/>
            <person name="Lage O.M."/>
        </authorList>
    </citation>
    <scope>NUCLEOTIDE SEQUENCE [LARGE SCALE GENOMIC DNA]</scope>
    <source>
        <strain evidence="2 3">FF15</strain>
    </source>
</reference>
<dbReference type="Proteomes" id="UP000551616">
    <property type="component" value="Unassembled WGS sequence"/>
</dbReference>
<proteinExistence type="predicted"/>
<name>A0A7V8V1E9_9BACT</name>
<dbReference type="InterPro" id="IPR015943">
    <property type="entry name" value="WD40/YVTN_repeat-like_dom_sf"/>
</dbReference>
<feature type="signal peptide" evidence="1">
    <location>
        <begin position="1"/>
        <end position="21"/>
    </location>
</feature>
<protein>
    <recommendedName>
        <fullName evidence="4">WD40 repeat domain-containing protein</fullName>
    </recommendedName>
</protein>
<dbReference type="SUPFAM" id="SSF82171">
    <property type="entry name" value="DPP6 N-terminal domain-like"/>
    <property type="match status" value="1"/>
</dbReference>
<organism evidence="2 3">
    <name type="scientific">Bremerella alba</name>
    <dbReference type="NCBI Taxonomy" id="980252"/>
    <lineage>
        <taxon>Bacteria</taxon>
        <taxon>Pseudomonadati</taxon>
        <taxon>Planctomycetota</taxon>
        <taxon>Planctomycetia</taxon>
        <taxon>Pirellulales</taxon>
        <taxon>Pirellulaceae</taxon>
        <taxon>Bremerella</taxon>
    </lineage>
</organism>